<dbReference type="AlphaFoldDB" id="A0AA88ALB6"/>
<keyword evidence="2" id="KW-1185">Reference proteome</keyword>
<protein>
    <submittedName>
        <fullName evidence="1">Uncharacterized protein</fullName>
    </submittedName>
</protein>
<comment type="caution">
    <text evidence="1">The sequence shown here is derived from an EMBL/GenBank/DDBJ whole genome shotgun (WGS) entry which is preliminary data.</text>
</comment>
<proteinExistence type="predicted"/>
<organism evidence="1 2">
    <name type="scientific">Ficus carica</name>
    <name type="common">Common fig</name>
    <dbReference type="NCBI Taxonomy" id="3494"/>
    <lineage>
        <taxon>Eukaryota</taxon>
        <taxon>Viridiplantae</taxon>
        <taxon>Streptophyta</taxon>
        <taxon>Embryophyta</taxon>
        <taxon>Tracheophyta</taxon>
        <taxon>Spermatophyta</taxon>
        <taxon>Magnoliopsida</taxon>
        <taxon>eudicotyledons</taxon>
        <taxon>Gunneridae</taxon>
        <taxon>Pentapetalae</taxon>
        <taxon>rosids</taxon>
        <taxon>fabids</taxon>
        <taxon>Rosales</taxon>
        <taxon>Moraceae</taxon>
        <taxon>Ficeae</taxon>
        <taxon>Ficus</taxon>
    </lineage>
</organism>
<dbReference type="Proteomes" id="UP001187192">
    <property type="component" value="Unassembled WGS sequence"/>
</dbReference>
<gene>
    <name evidence="1" type="ORF">TIFTF001_024418</name>
</gene>
<accession>A0AA88ALB6</accession>
<name>A0AA88ALB6_FICCA</name>
<evidence type="ECO:0000313" key="2">
    <source>
        <dbReference type="Proteomes" id="UP001187192"/>
    </source>
</evidence>
<evidence type="ECO:0000313" key="1">
    <source>
        <dbReference type="EMBL" id="GMN55292.1"/>
    </source>
</evidence>
<dbReference type="EMBL" id="BTGU01000056">
    <property type="protein sequence ID" value="GMN55292.1"/>
    <property type="molecule type" value="Genomic_DNA"/>
</dbReference>
<sequence>MESTPPPPSPPVLVAGEERSSLAPDQLLCSVDDLCLKIWAQAVLSDLRLSLPQPPRPPLSDSRNAAIAIAAAAELLRLLHSASASRHSPHRRPATVVHVTNSEIHRCYGTRSKSLSVAVAPLGAIRLVSPRREATSLNVAEIWRVRLAVRDL</sequence>
<reference evidence="1" key="1">
    <citation type="submission" date="2023-07" db="EMBL/GenBank/DDBJ databases">
        <title>draft genome sequence of fig (Ficus carica).</title>
        <authorList>
            <person name="Takahashi T."/>
            <person name="Nishimura K."/>
        </authorList>
    </citation>
    <scope>NUCLEOTIDE SEQUENCE</scope>
</reference>